<evidence type="ECO:0000256" key="1">
    <source>
        <dbReference type="ARBA" id="ARBA00001966"/>
    </source>
</evidence>
<comment type="cofactor">
    <cofactor evidence="1">
        <name>[4Fe-4S] cluster</name>
        <dbReference type="ChEBI" id="CHEBI:49883"/>
    </cofactor>
</comment>
<dbReference type="InterPro" id="IPR045028">
    <property type="entry name" value="DinG/Rad3-like"/>
</dbReference>
<dbReference type="PROSITE" id="PS51193">
    <property type="entry name" value="HELICASE_ATP_BIND_2"/>
    <property type="match status" value="1"/>
</dbReference>
<dbReference type="GO" id="GO:0005524">
    <property type="term" value="F:ATP binding"/>
    <property type="evidence" value="ECO:0007669"/>
    <property type="project" value="UniProtKB-KW"/>
</dbReference>
<dbReference type="SMART" id="SM00491">
    <property type="entry name" value="HELICc2"/>
    <property type="match status" value="1"/>
</dbReference>
<keyword evidence="5" id="KW-0067">ATP-binding</keyword>
<comment type="caution">
    <text evidence="13">The sequence shown here is derived from an EMBL/GenBank/DDBJ whole genome shotgun (WGS) entry which is preliminary data.</text>
</comment>
<evidence type="ECO:0000256" key="9">
    <source>
        <dbReference type="ARBA" id="ARBA00073590"/>
    </source>
</evidence>
<dbReference type="GO" id="GO:0043139">
    <property type="term" value="F:5'-3' DNA helicase activity"/>
    <property type="evidence" value="ECO:0007669"/>
    <property type="project" value="UniProtKB-EC"/>
</dbReference>
<feature type="compositionally biased region" description="Low complexity" evidence="11">
    <location>
        <begin position="240"/>
        <end position="258"/>
    </location>
</feature>
<evidence type="ECO:0000313" key="14">
    <source>
        <dbReference type="Proteomes" id="UP000251577"/>
    </source>
</evidence>
<sequence length="565" mass="60489">MSAAAISSTGAQVARLHEWAEQTEDGDRDNLERGVSDTAWRQVSVTSRECIGANRCPHGEDCFTERARRRAGEADIVVTNHALLAIDALSDVNILPEHDVVIVDEAHELEPRITSTATQELSATAIAILAKRVQKLGLEADGDDLQTAGDGWLDALNQALLQRDITGRWTGIPAGLDGPLRELKDTVWKVNRSMFAMDPSEYVSEPERAAERQSLMVSTEEMHDTIVRILEASPALSGPGSAAASASSAESPSGAESRGGARGAAGGDVAPSLASSDDPLLGEDVVWLTGEDNRRVIAVAPLSVADLLRQRIFAANTVILTSATLALGGRFSAMLAQWGTSEKHTTTLDVGTPFEPRTHGILYVARDLPKPGREGAPDETVDATAQLINAAGGRTLGLFSSRRAAEAMAEKLRTVVPYPILLQGEDSLSGLVTRFRDDESACLFGTLGLWQGVDVPGPSLSLVVIDRIPFPRPDDPLKQARQEAAAKSGRNGFMEVAANHAALLMAQGAGRLLRSTEDRGVVAVLDSRLATARYGSYIRRSMPDFWETTDRDTVRKALRRLAGGR</sequence>
<dbReference type="EMBL" id="QHCV01000074">
    <property type="protein sequence ID" value="RAV31607.1"/>
    <property type="molecule type" value="Genomic_DNA"/>
</dbReference>
<evidence type="ECO:0000256" key="8">
    <source>
        <dbReference type="ARBA" id="ARBA00048954"/>
    </source>
</evidence>
<evidence type="ECO:0000256" key="7">
    <source>
        <dbReference type="ARBA" id="ARBA00044969"/>
    </source>
</evidence>
<dbReference type="PANTHER" id="PTHR11472:SF34">
    <property type="entry name" value="REGULATOR OF TELOMERE ELONGATION HELICASE 1"/>
    <property type="match status" value="1"/>
</dbReference>
<organism evidence="13 14">
    <name type="scientific">Corynebacterium heidelbergense</name>
    <dbReference type="NCBI Taxonomy" id="2055947"/>
    <lineage>
        <taxon>Bacteria</taxon>
        <taxon>Bacillati</taxon>
        <taxon>Actinomycetota</taxon>
        <taxon>Actinomycetes</taxon>
        <taxon>Mycobacteriales</taxon>
        <taxon>Corynebacteriaceae</taxon>
        <taxon>Corynebacterium</taxon>
    </lineage>
</organism>
<dbReference type="SUPFAM" id="SSF52540">
    <property type="entry name" value="P-loop containing nucleoside triphosphate hydrolases"/>
    <property type="match status" value="1"/>
</dbReference>
<feature type="region of interest" description="Disordered" evidence="11">
    <location>
        <begin position="240"/>
        <end position="276"/>
    </location>
</feature>
<accession>A0A364V4R0</accession>
<comment type="catalytic activity">
    <reaction evidence="8">
        <text>ATP + H2O = ADP + phosphate + H(+)</text>
        <dbReference type="Rhea" id="RHEA:13065"/>
        <dbReference type="ChEBI" id="CHEBI:15377"/>
        <dbReference type="ChEBI" id="CHEBI:15378"/>
        <dbReference type="ChEBI" id="CHEBI:30616"/>
        <dbReference type="ChEBI" id="CHEBI:43474"/>
        <dbReference type="ChEBI" id="CHEBI:456216"/>
        <dbReference type="EC" id="5.6.2.3"/>
    </reaction>
</comment>
<comment type="similarity">
    <text evidence="6">Belongs to the helicase family. DinG subfamily.</text>
</comment>
<evidence type="ECO:0000256" key="2">
    <source>
        <dbReference type="ARBA" id="ARBA00022741"/>
    </source>
</evidence>
<feature type="domain" description="Helicase ATP-binding" evidence="12">
    <location>
        <begin position="1"/>
        <end position="149"/>
    </location>
</feature>
<dbReference type="InterPro" id="IPR006555">
    <property type="entry name" value="ATP-dep_Helicase_C"/>
</dbReference>
<evidence type="ECO:0000256" key="6">
    <source>
        <dbReference type="ARBA" id="ARBA00038058"/>
    </source>
</evidence>
<protein>
    <recommendedName>
        <fullName evidence="9">ATP-dependent helicase DinG</fullName>
        <ecNumber evidence="7">5.6.2.3</ecNumber>
    </recommendedName>
    <alternativeName>
        <fullName evidence="10">DNA 5'-3' helicase DinG</fullName>
    </alternativeName>
</protein>
<keyword evidence="4 13" id="KW-0347">Helicase</keyword>
<evidence type="ECO:0000256" key="5">
    <source>
        <dbReference type="ARBA" id="ARBA00022840"/>
    </source>
</evidence>
<dbReference type="FunFam" id="3.40.50.300:FF:000437">
    <property type="entry name" value="ATP-dependent DNA helicase DinG"/>
    <property type="match status" value="1"/>
</dbReference>
<dbReference type="InterPro" id="IPR014013">
    <property type="entry name" value="Helic_SF1/SF2_ATP-bd_DinG/Rad3"/>
</dbReference>
<dbReference type="GO" id="GO:0006139">
    <property type="term" value="P:nucleobase-containing compound metabolic process"/>
    <property type="evidence" value="ECO:0007669"/>
    <property type="project" value="InterPro"/>
</dbReference>
<evidence type="ECO:0000313" key="13">
    <source>
        <dbReference type="EMBL" id="RAV31607.1"/>
    </source>
</evidence>
<reference evidence="13 14" key="1">
    <citation type="journal article" date="2018" name="Syst. Appl. Microbiol.">
        <title>Corynebacterium heidelbergense sp. nov., isolated from the preen glands of Egyptian geese (Alopochen aegyptiacus).</title>
        <authorList>
            <person name="Braun M.S."/>
            <person name="Wang E."/>
            <person name="Zimmermann S."/>
            <person name="Wink M."/>
        </authorList>
    </citation>
    <scope>NUCLEOTIDE SEQUENCE [LARGE SCALE GENOMIC DNA]</scope>
    <source>
        <strain evidence="13 14">647</strain>
    </source>
</reference>
<evidence type="ECO:0000256" key="10">
    <source>
        <dbReference type="ARBA" id="ARBA00079061"/>
    </source>
</evidence>
<keyword evidence="3" id="KW-0378">Hydrolase</keyword>
<evidence type="ECO:0000256" key="4">
    <source>
        <dbReference type="ARBA" id="ARBA00022806"/>
    </source>
</evidence>
<dbReference type="Pfam" id="PF13307">
    <property type="entry name" value="Helicase_C_2"/>
    <property type="match status" value="1"/>
</dbReference>
<dbReference type="GO" id="GO:0016818">
    <property type="term" value="F:hydrolase activity, acting on acid anhydrides, in phosphorus-containing anhydrides"/>
    <property type="evidence" value="ECO:0007669"/>
    <property type="project" value="InterPro"/>
</dbReference>
<evidence type="ECO:0000256" key="3">
    <source>
        <dbReference type="ARBA" id="ARBA00022801"/>
    </source>
</evidence>
<dbReference type="Proteomes" id="UP000251577">
    <property type="component" value="Unassembled WGS sequence"/>
</dbReference>
<evidence type="ECO:0000256" key="11">
    <source>
        <dbReference type="SAM" id="MobiDB-lite"/>
    </source>
</evidence>
<gene>
    <name evidence="13" type="ORF">DLJ54_07505</name>
</gene>
<keyword evidence="2" id="KW-0547">Nucleotide-binding</keyword>
<dbReference type="EC" id="5.6.2.3" evidence="7"/>
<name>A0A364V4R0_9CORY</name>
<keyword evidence="14" id="KW-1185">Reference proteome</keyword>
<proteinExistence type="inferred from homology"/>
<evidence type="ECO:0000259" key="12">
    <source>
        <dbReference type="PROSITE" id="PS51193"/>
    </source>
</evidence>
<dbReference type="Gene3D" id="3.40.50.300">
    <property type="entry name" value="P-loop containing nucleotide triphosphate hydrolases"/>
    <property type="match status" value="2"/>
</dbReference>
<dbReference type="InterPro" id="IPR027417">
    <property type="entry name" value="P-loop_NTPase"/>
</dbReference>
<dbReference type="GO" id="GO:0003676">
    <property type="term" value="F:nucleic acid binding"/>
    <property type="evidence" value="ECO:0007669"/>
    <property type="project" value="InterPro"/>
</dbReference>
<dbReference type="AlphaFoldDB" id="A0A364V4R0"/>
<dbReference type="PANTHER" id="PTHR11472">
    <property type="entry name" value="DNA REPAIR DEAD HELICASE RAD3/XP-D SUBFAMILY MEMBER"/>
    <property type="match status" value="1"/>
</dbReference>